<keyword evidence="3" id="KW-0234">DNA repair</keyword>
<protein>
    <recommendedName>
        <fullName evidence="6">Rad52/22 double-strand break repair protein</fullName>
    </recommendedName>
</protein>
<reference evidence="5" key="1">
    <citation type="journal article" date="2015" name="Nature">
        <title>Complex archaea that bridge the gap between prokaryotes and eukaryotes.</title>
        <authorList>
            <person name="Spang A."/>
            <person name="Saw J.H."/>
            <person name="Jorgensen S.L."/>
            <person name="Zaremba-Niedzwiedzka K."/>
            <person name="Martijn J."/>
            <person name="Lind A.E."/>
            <person name="van Eijk R."/>
            <person name="Schleper C."/>
            <person name="Guy L."/>
            <person name="Ettema T.J."/>
        </authorList>
    </citation>
    <scope>NUCLEOTIDE SEQUENCE</scope>
</reference>
<feature type="region of interest" description="Disordered" evidence="4">
    <location>
        <begin position="152"/>
        <end position="178"/>
    </location>
</feature>
<comment type="similarity">
    <text evidence="1">Belongs to the RAD52 family.</text>
</comment>
<accession>A0A0F9PWK9</accession>
<dbReference type="AlphaFoldDB" id="A0A0F9PWK9"/>
<organism evidence="5">
    <name type="scientific">marine sediment metagenome</name>
    <dbReference type="NCBI Taxonomy" id="412755"/>
    <lineage>
        <taxon>unclassified sequences</taxon>
        <taxon>metagenomes</taxon>
        <taxon>ecological metagenomes</taxon>
    </lineage>
</organism>
<dbReference type="InterPro" id="IPR041247">
    <property type="entry name" value="Rad52_fam"/>
</dbReference>
<dbReference type="Pfam" id="PF04098">
    <property type="entry name" value="Rad52_Rad22"/>
    <property type="match status" value="2"/>
</dbReference>
<evidence type="ECO:0000256" key="4">
    <source>
        <dbReference type="SAM" id="MobiDB-lite"/>
    </source>
</evidence>
<gene>
    <name evidence="5" type="ORF">LCGC14_0777920</name>
</gene>
<evidence type="ECO:0000256" key="3">
    <source>
        <dbReference type="ARBA" id="ARBA00023204"/>
    </source>
</evidence>
<name>A0A0F9PWK9_9ZZZZ</name>
<evidence type="ECO:0000256" key="2">
    <source>
        <dbReference type="ARBA" id="ARBA00022763"/>
    </source>
</evidence>
<comment type="caution">
    <text evidence="5">The sequence shown here is derived from an EMBL/GenBank/DDBJ whole genome shotgun (WGS) entry which is preliminary data.</text>
</comment>
<sequence>MNLKELKKETPPKWRVQSFSKRKPVASCVPYIDARTVMDLLDEVCSPENWQDDYKTIDGKLFAGIGICNPNGFFAWKWDCGVESKKEKEKGQASDAFKRAAVKWGIGRFIYTIDVQYVDANEKKTDSNYPYCIDARKQRIWDLTKHINEKVAGKRPEVTEDKRSEFSAPSSRNDADQTAHEELVKAVLQFKAVDAQKYLETIKGGNPEKASDDQLKKWLSAFDQIVEEDNIPS</sequence>
<keyword evidence="2" id="KW-0227">DNA damage</keyword>
<dbReference type="GO" id="GO:0006281">
    <property type="term" value="P:DNA repair"/>
    <property type="evidence" value="ECO:0007669"/>
    <property type="project" value="UniProtKB-KW"/>
</dbReference>
<proteinExistence type="inferred from homology"/>
<evidence type="ECO:0000313" key="5">
    <source>
        <dbReference type="EMBL" id="KKN36015.1"/>
    </source>
</evidence>
<feature type="compositionally biased region" description="Basic and acidic residues" evidence="4">
    <location>
        <begin position="152"/>
        <end position="165"/>
    </location>
</feature>
<evidence type="ECO:0000256" key="1">
    <source>
        <dbReference type="ARBA" id="ARBA00006638"/>
    </source>
</evidence>
<dbReference type="EMBL" id="LAZR01001994">
    <property type="protein sequence ID" value="KKN36015.1"/>
    <property type="molecule type" value="Genomic_DNA"/>
</dbReference>
<evidence type="ECO:0008006" key="6">
    <source>
        <dbReference type="Google" id="ProtNLM"/>
    </source>
</evidence>